<dbReference type="OrthoDB" id="9797498at2"/>
<dbReference type="InterPro" id="IPR011059">
    <property type="entry name" value="Metal-dep_hydrolase_composite"/>
</dbReference>
<dbReference type="EMBL" id="MTSE01000005">
    <property type="protein sequence ID" value="OUJ73643.1"/>
    <property type="molecule type" value="Genomic_DNA"/>
</dbReference>
<dbReference type="RefSeq" id="WP_086594247.1">
    <property type="nucleotide sequence ID" value="NZ_MTSE01000005.1"/>
</dbReference>
<keyword evidence="2" id="KW-0378">Hydrolase</keyword>
<evidence type="ECO:0000259" key="1">
    <source>
        <dbReference type="Pfam" id="PF01979"/>
    </source>
</evidence>
<dbReference type="SUPFAM" id="SSF51556">
    <property type="entry name" value="Metallo-dependent hydrolases"/>
    <property type="match status" value="1"/>
</dbReference>
<dbReference type="Pfam" id="PF01979">
    <property type="entry name" value="Amidohydro_1"/>
    <property type="match status" value="1"/>
</dbReference>
<protein>
    <submittedName>
        <fullName evidence="2">Amidohydrolase</fullName>
    </submittedName>
</protein>
<dbReference type="AlphaFoldDB" id="A0A243WD96"/>
<reference evidence="2 3" key="1">
    <citation type="submission" date="2017-01" db="EMBL/GenBank/DDBJ databases">
        <title>A new Hymenobacter.</title>
        <authorList>
            <person name="Liang Y."/>
            <person name="Feng F."/>
        </authorList>
    </citation>
    <scope>NUCLEOTIDE SEQUENCE [LARGE SCALE GENOMIC DNA]</scope>
    <source>
        <strain evidence="2">MIMBbqt21</strain>
    </source>
</reference>
<dbReference type="PANTHER" id="PTHR43135:SF3">
    <property type="entry name" value="ALPHA-D-RIBOSE 1-METHYLPHOSPHONATE 5-TRIPHOSPHATE DIPHOSPHATASE"/>
    <property type="match status" value="1"/>
</dbReference>
<dbReference type="InterPro" id="IPR051781">
    <property type="entry name" value="Metallo-dep_Hydrolase"/>
</dbReference>
<dbReference type="InterPro" id="IPR006680">
    <property type="entry name" value="Amidohydro-rel"/>
</dbReference>
<dbReference type="Gene3D" id="2.30.40.10">
    <property type="entry name" value="Urease, subunit C, domain 1"/>
    <property type="match status" value="1"/>
</dbReference>
<dbReference type="SUPFAM" id="SSF51338">
    <property type="entry name" value="Composite domain of metallo-dependent hydrolases"/>
    <property type="match status" value="1"/>
</dbReference>
<proteinExistence type="predicted"/>
<sequence length="482" mass="53751">MRDSSYYCLFAQFFIVLALNGCTASEQSSISNLKQNKIPLEDIYIIKNVNIIPMTPENKTIKNATVVIKNKKILSINSRISDKASSIIDGRGKWLIPGLIDMHVHNLADVNFSANYPTKGATLFAKTQHFMLLYIANAVTTVFELSARVEHFGQRNEILKGQVIGPRVALAFLIDGGNVSGNVANTPSDGRQTVRIAKAQGYEFIKLYSGLDTETFKAIVDEANKQGMKVVGHIPNAFRGRLREAFIPHFDMVAHAEEYSKQSKDLSDEDARGFATLAKNNGTWLTPTLTTMVWIANQTRSLDGVRNLPSLKYVHPLMQSKWLNSNHYNQETDPKRVARIDDMVNFHLRLVKAFKEAGVPIVAGTDAGVSGVVWGYSLHDELELLVKAGLTTEEALASATRLPATWLKLGDKIGTVEVGKYADLVLLDANPLENIHNTRKISGVFANGRWISKKIIGTMLNDLEKWNNNNKDKFDWKNRSEY</sequence>
<feature type="domain" description="Amidohydrolase-related" evidence="1">
    <location>
        <begin position="95"/>
        <end position="450"/>
    </location>
</feature>
<organism evidence="2 3">
    <name type="scientific">Hymenobacter crusticola</name>
    <dbReference type="NCBI Taxonomy" id="1770526"/>
    <lineage>
        <taxon>Bacteria</taxon>
        <taxon>Pseudomonadati</taxon>
        <taxon>Bacteroidota</taxon>
        <taxon>Cytophagia</taxon>
        <taxon>Cytophagales</taxon>
        <taxon>Hymenobacteraceae</taxon>
        <taxon>Hymenobacter</taxon>
    </lineage>
</organism>
<comment type="caution">
    <text evidence="2">The sequence shown here is derived from an EMBL/GenBank/DDBJ whole genome shotgun (WGS) entry which is preliminary data.</text>
</comment>
<dbReference type="Proteomes" id="UP000194873">
    <property type="component" value="Unassembled WGS sequence"/>
</dbReference>
<evidence type="ECO:0000313" key="3">
    <source>
        <dbReference type="Proteomes" id="UP000194873"/>
    </source>
</evidence>
<gene>
    <name evidence="2" type="ORF">BXP70_11660</name>
</gene>
<dbReference type="InterPro" id="IPR032466">
    <property type="entry name" value="Metal_Hydrolase"/>
</dbReference>
<dbReference type="Gene3D" id="3.20.20.140">
    <property type="entry name" value="Metal-dependent hydrolases"/>
    <property type="match status" value="1"/>
</dbReference>
<dbReference type="PANTHER" id="PTHR43135">
    <property type="entry name" value="ALPHA-D-RIBOSE 1-METHYLPHOSPHONATE 5-TRIPHOSPHATE DIPHOSPHATASE"/>
    <property type="match status" value="1"/>
</dbReference>
<evidence type="ECO:0000313" key="2">
    <source>
        <dbReference type="EMBL" id="OUJ73643.1"/>
    </source>
</evidence>
<name>A0A243WD96_9BACT</name>
<keyword evidence="3" id="KW-1185">Reference proteome</keyword>
<accession>A0A243WD96</accession>
<dbReference type="GO" id="GO:0016810">
    <property type="term" value="F:hydrolase activity, acting on carbon-nitrogen (but not peptide) bonds"/>
    <property type="evidence" value="ECO:0007669"/>
    <property type="project" value="InterPro"/>
</dbReference>